<dbReference type="InterPro" id="IPR001451">
    <property type="entry name" value="Hexapep"/>
</dbReference>
<evidence type="ECO:0000256" key="2">
    <source>
        <dbReference type="ARBA" id="ARBA00022679"/>
    </source>
</evidence>
<sequence length="210" mass="22633">MDGAPEPPRVPEAGLVHPTAKLRESRIGRWCELSEGSGLAYSTLGDWSYLMEGAQAAHAAIGKFCAIAAGARINAPNHPMERASLHRFTYVPEYYFAGEERDRGFFAARATARVAVGNDVWIGHGVTVLPGVSVGDGAVLAAGAVVTRDVAPYAVVAGVPARFLRWRFPPEVAGRLAALAWWDWPEERLRSALGDFRDLPVEAFLARHGG</sequence>
<protein>
    <submittedName>
        <fullName evidence="5">DapH/DapD/GlmU-related protein</fullName>
    </submittedName>
</protein>
<evidence type="ECO:0000313" key="5">
    <source>
        <dbReference type="EMBL" id="GAA0588748.1"/>
    </source>
</evidence>
<dbReference type="PROSITE" id="PS00101">
    <property type="entry name" value="HEXAPEP_TRANSFERASES"/>
    <property type="match status" value="1"/>
</dbReference>
<name>A0ABN1FDW0_9PROT</name>
<dbReference type="NCBIfam" id="TIGR03308">
    <property type="entry name" value="phn_thr-fam"/>
    <property type="match status" value="1"/>
</dbReference>
<dbReference type="Proteomes" id="UP001501588">
    <property type="component" value="Unassembled WGS sequence"/>
</dbReference>
<evidence type="ECO:0000256" key="1">
    <source>
        <dbReference type="ARBA" id="ARBA00007274"/>
    </source>
</evidence>
<dbReference type="SUPFAM" id="SSF51161">
    <property type="entry name" value="Trimeric LpxA-like enzymes"/>
    <property type="match status" value="1"/>
</dbReference>
<dbReference type="InterPro" id="IPR050179">
    <property type="entry name" value="Trans_hexapeptide_repeat"/>
</dbReference>
<evidence type="ECO:0000313" key="6">
    <source>
        <dbReference type="Proteomes" id="UP001501588"/>
    </source>
</evidence>
<dbReference type="InterPro" id="IPR018357">
    <property type="entry name" value="Hexapep_transf_CS"/>
</dbReference>
<dbReference type="PANTHER" id="PTHR43300">
    <property type="entry name" value="ACETYLTRANSFERASE"/>
    <property type="match status" value="1"/>
</dbReference>
<dbReference type="EMBL" id="BAAAFZ010000046">
    <property type="protein sequence ID" value="GAA0588748.1"/>
    <property type="molecule type" value="Genomic_DNA"/>
</dbReference>
<comment type="similarity">
    <text evidence="1">Belongs to the transferase hexapeptide repeat family.</text>
</comment>
<keyword evidence="2" id="KW-0808">Transferase</keyword>
<organism evidence="5 6">
    <name type="scientific">Craurococcus roseus</name>
    <dbReference type="NCBI Taxonomy" id="77585"/>
    <lineage>
        <taxon>Bacteria</taxon>
        <taxon>Pseudomonadati</taxon>
        <taxon>Pseudomonadota</taxon>
        <taxon>Alphaproteobacteria</taxon>
        <taxon>Acetobacterales</taxon>
        <taxon>Acetobacteraceae</taxon>
        <taxon>Craurococcus</taxon>
    </lineage>
</organism>
<keyword evidence="4" id="KW-0012">Acyltransferase</keyword>
<reference evidence="5 6" key="1">
    <citation type="journal article" date="2019" name="Int. J. Syst. Evol. Microbiol.">
        <title>The Global Catalogue of Microorganisms (GCM) 10K type strain sequencing project: providing services to taxonomists for standard genome sequencing and annotation.</title>
        <authorList>
            <consortium name="The Broad Institute Genomics Platform"/>
            <consortium name="The Broad Institute Genome Sequencing Center for Infectious Disease"/>
            <person name="Wu L."/>
            <person name="Ma J."/>
        </authorList>
    </citation>
    <scope>NUCLEOTIDE SEQUENCE [LARGE SCALE GENOMIC DNA]</scope>
    <source>
        <strain evidence="5 6">JCM 9933</strain>
    </source>
</reference>
<dbReference type="InterPro" id="IPR017694">
    <property type="entry name" value="Phosphonate_tfrase_rpt"/>
</dbReference>
<evidence type="ECO:0000256" key="4">
    <source>
        <dbReference type="ARBA" id="ARBA00023315"/>
    </source>
</evidence>
<proteinExistence type="inferred from homology"/>
<comment type="caution">
    <text evidence="5">The sequence shown here is derived from an EMBL/GenBank/DDBJ whole genome shotgun (WGS) entry which is preliminary data.</text>
</comment>
<dbReference type="Pfam" id="PF00132">
    <property type="entry name" value="Hexapep"/>
    <property type="match status" value="1"/>
</dbReference>
<dbReference type="InterPro" id="IPR011004">
    <property type="entry name" value="Trimer_LpxA-like_sf"/>
</dbReference>
<dbReference type="Gene3D" id="2.160.10.10">
    <property type="entry name" value="Hexapeptide repeat proteins"/>
    <property type="match status" value="1"/>
</dbReference>
<evidence type="ECO:0000256" key="3">
    <source>
        <dbReference type="ARBA" id="ARBA00022737"/>
    </source>
</evidence>
<gene>
    <name evidence="5" type="ORF">GCM10009416_29020</name>
</gene>
<dbReference type="RefSeq" id="WP_343896058.1">
    <property type="nucleotide sequence ID" value="NZ_BAAAFZ010000046.1"/>
</dbReference>
<dbReference type="PANTHER" id="PTHR43300:SF11">
    <property type="entry name" value="ACETYLTRANSFERASE RV3034C-RELATED"/>
    <property type="match status" value="1"/>
</dbReference>
<keyword evidence="3" id="KW-0677">Repeat</keyword>
<dbReference type="CDD" id="cd03349">
    <property type="entry name" value="LbH_XAT"/>
    <property type="match status" value="1"/>
</dbReference>
<accession>A0ABN1FDW0</accession>
<keyword evidence="6" id="KW-1185">Reference proteome</keyword>